<dbReference type="Gene3D" id="3.40.50.1820">
    <property type="entry name" value="alpha/beta hydrolase"/>
    <property type="match status" value="1"/>
</dbReference>
<organism evidence="3 4">
    <name type="scientific">Mycolicibacterium rutilum</name>
    <name type="common">Mycobacterium rutilum</name>
    <dbReference type="NCBI Taxonomy" id="370526"/>
    <lineage>
        <taxon>Bacteria</taxon>
        <taxon>Bacillati</taxon>
        <taxon>Actinomycetota</taxon>
        <taxon>Actinomycetes</taxon>
        <taxon>Mycobacteriales</taxon>
        <taxon>Mycobacteriaceae</taxon>
        <taxon>Mycolicibacterium</taxon>
    </lineage>
</organism>
<evidence type="ECO:0000313" key="4">
    <source>
        <dbReference type="Proteomes" id="UP000182915"/>
    </source>
</evidence>
<evidence type="ECO:0000256" key="2">
    <source>
        <dbReference type="SAM" id="SignalP"/>
    </source>
</evidence>
<proteinExistence type="predicted"/>
<gene>
    <name evidence="3" type="ORF">SAMN04489835_0052</name>
</gene>
<dbReference type="SUPFAM" id="SSF53474">
    <property type="entry name" value="alpha/beta-Hydrolases"/>
    <property type="match status" value="1"/>
</dbReference>
<dbReference type="RefSeq" id="WP_083405449.1">
    <property type="nucleotide sequence ID" value="NZ_LT629971.1"/>
</dbReference>
<dbReference type="InterPro" id="IPR029058">
    <property type="entry name" value="AB_hydrolase_fold"/>
</dbReference>
<feature type="region of interest" description="Disordered" evidence="1">
    <location>
        <begin position="28"/>
        <end position="145"/>
    </location>
</feature>
<name>A0A1H6IB94_MYCRU</name>
<dbReference type="Proteomes" id="UP000182915">
    <property type="component" value="Chromosome I"/>
</dbReference>
<dbReference type="OrthoDB" id="4568724at2"/>
<feature type="compositionally biased region" description="Acidic residues" evidence="1">
    <location>
        <begin position="95"/>
        <end position="104"/>
    </location>
</feature>
<protein>
    <recommendedName>
        <fullName evidence="5">Alpha/beta hydrolase family protein</fullName>
    </recommendedName>
</protein>
<feature type="compositionally biased region" description="Pro residues" evidence="1">
    <location>
        <begin position="126"/>
        <end position="136"/>
    </location>
</feature>
<dbReference type="STRING" id="370526.SAMN04489835_0052"/>
<feature type="chain" id="PRO_5009297804" description="Alpha/beta hydrolase family protein" evidence="2">
    <location>
        <begin position="32"/>
        <end position="580"/>
    </location>
</feature>
<feature type="compositionally biased region" description="Acidic residues" evidence="1">
    <location>
        <begin position="51"/>
        <end position="88"/>
    </location>
</feature>
<dbReference type="AlphaFoldDB" id="A0A1H6IB94"/>
<feature type="compositionally biased region" description="Low complexity" evidence="1">
    <location>
        <begin position="41"/>
        <end position="50"/>
    </location>
</feature>
<keyword evidence="2" id="KW-0732">Signal</keyword>
<evidence type="ECO:0000256" key="1">
    <source>
        <dbReference type="SAM" id="MobiDB-lite"/>
    </source>
</evidence>
<sequence>MAGRFLAWLSAGVLLAGVSAGTILGAGLAFADDDPSGDAGTSQSTSPDTQQDSDVDNTDADPPAQEDEETEDVVEDDDEEVPAEDVDEPTSKPEDNDDEVDEPAAVESKSDTLVTRSVVATRAEPEPAPEPEPTPVKPEKIEEPDETVVAAPVEAVTVDAPFIDEVEPSPATARVMMTAAADVPAPARPSLINVIGTLAWSVADFFINLVVGPPVVPAGYSVTAGRSTMKIDCGDGYHAQADWYFPTSGEPDKLIYFQHGFLSPAATYNVTLTELAERNNAIVVAPSITSNYFSCDGCSVTADPMHLAVAKLFAGDRTALRESAAAAGFEGTLPTQFALAGHSAGSMLAAGTSGYYYERASEEQKADLVGVLLYDGSAANGALARALEKLPDAVPVLNIAGGPTVFNNGGEANQVFSEMRPDQFNGVQLVGGAHSDGFRSSIYGGLVQAFVGLAFGQSQPQDVEAVQVLTQGWLADMFAGRVYDEDSRTGIYGDVGEIVDIDTDAGLARGYVLPGPPAALSPIERFFAALLHSINSNDFAACAVDPDAGFFAQNSTPNTVLSLDGKAITRQSVGQQCMDG</sequence>
<evidence type="ECO:0000313" key="3">
    <source>
        <dbReference type="EMBL" id="SEH46052.1"/>
    </source>
</evidence>
<keyword evidence="4" id="KW-1185">Reference proteome</keyword>
<dbReference type="EMBL" id="LT629971">
    <property type="protein sequence ID" value="SEH46052.1"/>
    <property type="molecule type" value="Genomic_DNA"/>
</dbReference>
<reference evidence="4" key="1">
    <citation type="submission" date="2016-10" db="EMBL/GenBank/DDBJ databases">
        <authorList>
            <person name="Varghese N."/>
            <person name="Submissions S."/>
        </authorList>
    </citation>
    <scope>NUCLEOTIDE SEQUENCE [LARGE SCALE GENOMIC DNA]</scope>
    <source>
        <strain evidence="4">DSM 45405</strain>
    </source>
</reference>
<evidence type="ECO:0008006" key="5">
    <source>
        <dbReference type="Google" id="ProtNLM"/>
    </source>
</evidence>
<accession>A0A1H6IB94</accession>
<feature type="signal peptide" evidence="2">
    <location>
        <begin position="1"/>
        <end position="31"/>
    </location>
</feature>